<dbReference type="GO" id="GO:0005524">
    <property type="term" value="F:ATP binding"/>
    <property type="evidence" value="ECO:0007669"/>
    <property type="project" value="UniProtKB-KW"/>
</dbReference>
<dbReference type="AlphaFoldDB" id="A0A7C3IYB0"/>
<gene>
    <name evidence="4" type="ORF">ENS19_07870</name>
</gene>
<dbReference type="PANTHER" id="PTHR43384">
    <property type="entry name" value="SEPTUM SITE-DETERMINING PROTEIN MIND HOMOLOG, CHLOROPLASTIC-RELATED"/>
    <property type="match status" value="1"/>
</dbReference>
<dbReference type="InterPro" id="IPR050625">
    <property type="entry name" value="ParA/MinD_ATPase"/>
</dbReference>
<dbReference type="PANTHER" id="PTHR43384:SF6">
    <property type="entry name" value="SEPTUM SITE-DETERMINING PROTEIN MIND HOMOLOG, CHLOROPLASTIC"/>
    <property type="match status" value="1"/>
</dbReference>
<proteinExistence type="predicted"/>
<organism evidence="4">
    <name type="scientific">Candidatus Methanomethylicus mesodigestus</name>
    <dbReference type="NCBI Taxonomy" id="1867258"/>
    <lineage>
        <taxon>Archaea</taxon>
        <taxon>Thermoproteota</taxon>
        <taxon>Methanosuratincolia</taxon>
        <taxon>Candidatus Methanomethylicales</taxon>
        <taxon>Candidatus Methanomethylicaceae</taxon>
        <taxon>Candidatus Methanomethylicus</taxon>
    </lineage>
</organism>
<feature type="domain" description="AAA" evidence="3">
    <location>
        <begin position="3"/>
        <end position="181"/>
    </location>
</feature>
<protein>
    <recommendedName>
        <fullName evidence="3">AAA domain-containing protein</fullName>
    </recommendedName>
</protein>
<sequence>MGKFITIHSYKGGTGKSHLAANLAVIYALQGKKVCLLDMDFRAPTLQIVFEPKNVKRYINDVLNSMANVEDGLVDCSNKIEGKGTLFVGFADFSSEAIRDMISKGKKWEAEALHRILSMRKEILERLKFDVCIADTSPGIQYSSINAVVAADVAVVVSTLDDSDIAGTSKMISELYEVFQKKTVVIINKAIGGIDFKDMEKAKIVDELQNKYKEAVIGILPCFCEVGRVKRAQIFAYNYPKHPFTETMRVIAAKLDLI</sequence>
<evidence type="ECO:0000313" key="4">
    <source>
        <dbReference type="EMBL" id="HFK21174.1"/>
    </source>
</evidence>
<evidence type="ECO:0000259" key="3">
    <source>
        <dbReference type="Pfam" id="PF13614"/>
    </source>
</evidence>
<accession>A0A7C3IYB0</accession>
<dbReference type="GO" id="GO:0009898">
    <property type="term" value="C:cytoplasmic side of plasma membrane"/>
    <property type="evidence" value="ECO:0007669"/>
    <property type="project" value="TreeGrafter"/>
</dbReference>
<evidence type="ECO:0000256" key="2">
    <source>
        <dbReference type="ARBA" id="ARBA00022840"/>
    </source>
</evidence>
<dbReference type="SUPFAM" id="SSF52540">
    <property type="entry name" value="P-loop containing nucleoside triphosphate hydrolases"/>
    <property type="match status" value="1"/>
</dbReference>
<evidence type="ECO:0000256" key="1">
    <source>
        <dbReference type="ARBA" id="ARBA00022741"/>
    </source>
</evidence>
<dbReference type="Gene3D" id="3.40.50.300">
    <property type="entry name" value="P-loop containing nucleotide triphosphate hydrolases"/>
    <property type="match status" value="1"/>
</dbReference>
<dbReference type="GO" id="GO:0005829">
    <property type="term" value="C:cytosol"/>
    <property type="evidence" value="ECO:0007669"/>
    <property type="project" value="TreeGrafter"/>
</dbReference>
<comment type="caution">
    <text evidence="4">The sequence shown here is derived from an EMBL/GenBank/DDBJ whole genome shotgun (WGS) entry which is preliminary data.</text>
</comment>
<reference evidence="4" key="1">
    <citation type="journal article" date="2020" name="mSystems">
        <title>Genome- and Community-Level Interaction Insights into Carbon Utilization and Element Cycling Functions of Hydrothermarchaeota in Hydrothermal Sediment.</title>
        <authorList>
            <person name="Zhou Z."/>
            <person name="Liu Y."/>
            <person name="Xu W."/>
            <person name="Pan J."/>
            <person name="Luo Z.H."/>
            <person name="Li M."/>
        </authorList>
    </citation>
    <scope>NUCLEOTIDE SEQUENCE [LARGE SCALE GENOMIC DNA]</scope>
    <source>
        <strain evidence="4">SpSt-468</strain>
    </source>
</reference>
<dbReference type="InterPro" id="IPR027417">
    <property type="entry name" value="P-loop_NTPase"/>
</dbReference>
<keyword evidence="1" id="KW-0547">Nucleotide-binding</keyword>
<dbReference type="InterPro" id="IPR025669">
    <property type="entry name" value="AAA_dom"/>
</dbReference>
<dbReference type="Pfam" id="PF13614">
    <property type="entry name" value="AAA_31"/>
    <property type="match status" value="1"/>
</dbReference>
<keyword evidence="2" id="KW-0067">ATP-binding</keyword>
<name>A0A7C3IYB0_9CREN</name>
<dbReference type="GO" id="GO:0016887">
    <property type="term" value="F:ATP hydrolysis activity"/>
    <property type="evidence" value="ECO:0007669"/>
    <property type="project" value="TreeGrafter"/>
</dbReference>
<dbReference type="EMBL" id="DSTX01000013">
    <property type="protein sequence ID" value="HFK21174.1"/>
    <property type="molecule type" value="Genomic_DNA"/>
</dbReference>
<dbReference type="GO" id="GO:0051782">
    <property type="term" value="P:negative regulation of cell division"/>
    <property type="evidence" value="ECO:0007669"/>
    <property type="project" value="TreeGrafter"/>
</dbReference>